<feature type="transmembrane region" description="Helical" evidence="11">
    <location>
        <begin position="238"/>
        <end position="263"/>
    </location>
</feature>
<keyword evidence="4 11" id="KW-1133">Transmembrane helix</keyword>
<dbReference type="KEGG" id="dord:105989067"/>
<keyword evidence="6 11" id="KW-0472">Membrane</keyword>
<keyword evidence="7 14" id="KW-0675">Receptor</keyword>
<dbReference type="PROSITE" id="PS50262">
    <property type="entry name" value="G_PROTEIN_RECEP_F1_2"/>
    <property type="match status" value="1"/>
</dbReference>
<evidence type="ECO:0000256" key="5">
    <source>
        <dbReference type="ARBA" id="ARBA00023040"/>
    </source>
</evidence>
<dbReference type="InParanoid" id="A0A1S3FJ36"/>
<dbReference type="PANTHER" id="PTHR11334:SF57">
    <property type="entry name" value="MAS-RELATED G-PROTEIN COUPLED RECEPTOR MEMBER D"/>
    <property type="match status" value="1"/>
</dbReference>
<feature type="transmembrane region" description="Helical" evidence="11">
    <location>
        <begin position="275"/>
        <end position="301"/>
    </location>
</feature>
<reference evidence="14" key="1">
    <citation type="submission" date="2025-08" db="UniProtKB">
        <authorList>
            <consortium name="RefSeq"/>
        </authorList>
    </citation>
    <scope>IDENTIFICATION</scope>
    <source>
        <tissue evidence="14">Kidney</tissue>
    </source>
</reference>
<feature type="transmembrane region" description="Helical" evidence="11">
    <location>
        <begin position="117"/>
        <end position="138"/>
    </location>
</feature>
<dbReference type="GO" id="GO:0005886">
    <property type="term" value="C:plasma membrane"/>
    <property type="evidence" value="ECO:0007669"/>
    <property type="project" value="UniProtKB-SubCell"/>
</dbReference>
<evidence type="ECO:0000256" key="9">
    <source>
        <dbReference type="ARBA" id="ARBA00061394"/>
    </source>
</evidence>
<dbReference type="InterPro" id="IPR026234">
    <property type="entry name" value="MRGPCRFAMILY"/>
</dbReference>
<evidence type="ECO:0000313" key="13">
    <source>
        <dbReference type="Proteomes" id="UP000081671"/>
    </source>
</evidence>
<feature type="transmembrane region" description="Helical" evidence="11">
    <location>
        <begin position="164"/>
        <end position="191"/>
    </location>
</feature>
<proteinExistence type="inferred from homology"/>
<keyword evidence="2" id="KW-1003">Cell membrane</keyword>
<evidence type="ECO:0000256" key="4">
    <source>
        <dbReference type="ARBA" id="ARBA00022989"/>
    </source>
</evidence>
<evidence type="ECO:0000256" key="10">
    <source>
        <dbReference type="SAM" id="MobiDB-lite"/>
    </source>
</evidence>
<evidence type="ECO:0000256" key="8">
    <source>
        <dbReference type="ARBA" id="ARBA00023224"/>
    </source>
</evidence>
<organism evidence="13 14">
    <name type="scientific">Dipodomys ordii</name>
    <name type="common">Ord's kangaroo rat</name>
    <dbReference type="NCBI Taxonomy" id="10020"/>
    <lineage>
        <taxon>Eukaryota</taxon>
        <taxon>Metazoa</taxon>
        <taxon>Chordata</taxon>
        <taxon>Craniata</taxon>
        <taxon>Vertebrata</taxon>
        <taxon>Euteleostomi</taxon>
        <taxon>Mammalia</taxon>
        <taxon>Eutheria</taxon>
        <taxon>Euarchontoglires</taxon>
        <taxon>Glires</taxon>
        <taxon>Rodentia</taxon>
        <taxon>Castorimorpha</taxon>
        <taxon>Heteromyidae</taxon>
        <taxon>Dipodomyinae</taxon>
        <taxon>Dipodomys</taxon>
    </lineage>
</organism>
<dbReference type="Gene3D" id="1.20.1070.10">
    <property type="entry name" value="Rhodopsin 7-helix transmembrane proteins"/>
    <property type="match status" value="1"/>
</dbReference>
<dbReference type="GO" id="GO:0004930">
    <property type="term" value="F:G protein-coupled receptor activity"/>
    <property type="evidence" value="ECO:0007669"/>
    <property type="project" value="UniProtKB-KW"/>
</dbReference>
<evidence type="ECO:0000259" key="12">
    <source>
        <dbReference type="PROSITE" id="PS50262"/>
    </source>
</evidence>
<keyword evidence="8" id="KW-0807">Transducer</keyword>
<dbReference type="SUPFAM" id="SSF81321">
    <property type="entry name" value="Family A G protein-coupled receptor-like"/>
    <property type="match status" value="1"/>
</dbReference>
<evidence type="ECO:0000256" key="2">
    <source>
        <dbReference type="ARBA" id="ARBA00022475"/>
    </source>
</evidence>
<evidence type="ECO:0000256" key="1">
    <source>
        <dbReference type="ARBA" id="ARBA00004651"/>
    </source>
</evidence>
<dbReference type="Proteomes" id="UP000081671">
    <property type="component" value="Unplaced"/>
</dbReference>
<keyword evidence="3 11" id="KW-0812">Transmembrane</keyword>
<evidence type="ECO:0000256" key="6">
    <source>
        <dbReference type="ARBA" id="ARBA00023136"/>
    </source>
</evidence>
<feature type="region of interest" description="Disordered" evidence="10">
    <location>
        <begin position="358"/>
        <end position="377"/>
    </location>
</feature>
<dbReference type="GeneID" id="105989067"/>
<feature type="domain" description="G-protein coupled receptors family 1 profile" evidence="12">
    <location>
        <begin position="97"/>
        <end position="334"/>
    </location>
</feature>
<name>A0A1S3FJ36_DIPOR</name>
<feature type="transmembrane region" description="Helical" evidence="11">
    <location>
        <begin position="203"/>
        <end position="226"/>
    </location>
</feature>
<dbReference type="FunCoup" id="A0A1S3FJ36">
    <property type="interactions" value="35"/>
</dbReference>
<keyword evidence="5" id="KW-0297">G-protein coupled receptor</keyword>
<feature type="transmembrane region" description="Helical" evidence="11">
    <location>
        <begin position="80"/>
        <end position="105"/>
    </location>
</feature>
<comment type="similarity">
    <text evidence="9">Belongs to the G-protein coupled receptor 1 family. Mas subfamily.</text>
</comment>
<dbReference type="CTD" id="116512"/>
<dbReference type="PRINTS" id="PR02108">
    <property type="entry name" value="MRGPCRFAMILY"/>
</dbReference>
<evidence type="ECO:0000256" key="3">
    <source>
        <dbReference type="ARBA" id="ARBA00022692"/>
    </source>
</evidence>
<dbReference type="PANTHER" id="PTHR11334">
    <property type="entry name" value="MAS-RELATED G-PROTEIN COUPLED RECEPTOR"/>
    <property type="match status" value="1"/>
</dbReference>
<evidence type="ECO:0000256" key="11">
    <source>
        <dbReference type="SAM" id="Phobius"/>
    </source>
</evidence>
<keyword evidence="13" id="KW-1185">Reference proteome</keyword>
<evidence type="ECO:0000313" key="14">
    <source>
        <dbReference type="RefSeq" id="XP_012876330.1"/>
    </source>
</evidence>
<dbReference type="OrthoDB" id="9631784at2759"/>
<dbReference type="Pfam" id="PF00001">
    <property type="entry name" value="7tm_1"/>
    <property type="match status" value="1"/>
</dbReference>
<sequence>MQIRVPATLVAVAGLEQAGDKGGASRALGEQAEDHGSLAILDEIPGDASHPFWMSSAVSSAPAPRPAGEPPGPDGMTVGYLTLSSLTMAVCVCGVAGNGLVVWLLGFRVRRTPFCVYVLNLAAADLLFLLCMAALLVLETRPLGSLGRAEPVHQAYEVLKRTKYLAYTAGLSLLTAISAQRCLSVLFPVWYKCRRPRHLSARVCAGLWVLALLTNALASLFCSWFWHPDAQHCFTVDMVMSGLILGGFTPLMIVSSTVLFVRVRWSPAPRRRRPLRLYLVILASVLVFLVCSLPLGLYWFFLYWLRLPEQPTLLLVCLSRLSSALGSSANPLIYFVVGSRQHRGPRESLGAVLARALREEPMPDDTDPPSTATSDSL</sequence>
<gene>
    <name evidence="14" type="primary">Mrgprd</name>
</gene>
<protein>
    <submittedName>
        <fullName evidence="14">Mas-related G-protein coupled receptor member D</fullName>
    </submittedName>
</protein>
<dbReference type="PRINTS" id="PR00237">
    <property type="entry name" value="GPCRRHODOPSN"/>
</dbReference>
<dbReference type="FunFam" id="1.20.1070.10:FF:000193">
    <property type="entry name" value="Mas-related G-protein coupled receptor member E"/>
    <property type="match status" value="1"/>
</dbReference>
<feature type="compositionally biased region" description="Low complexity" evidence="10">
    <location>
        <begin position="368"/>
        <end position="377"/>
    </location>
</feature>
<dbReference type="InterPro" id="IPR000276">
    <property type="entry name" value="GPCR_Rhodpsn"/>
</dbReference>
<dbReference type="RefSeq" id="XP_012876330.1">
    <property type="nucleotide sequence ID" value="XM_013020876.1"/>
</dbReference>
<dbReference type="InterPro" id="IPR017452">
    <property type="entry name" value="GPCR_Rhodpsn_7TM"/>
</dbReference>
<dbReference type="PRINTS" id="PR02110">
    <property type="entry name" value="MRGPCRD"/>
</dbReference>
<evidence type="ECO:0000256" key="7">
    <source>
        <dbReference type="ARBA" id="ARBA00023170"/>
    </source>
</evidence>
<dbReference type="InterPro" id="IPR026232">
    <property type="entry name" value="MRGPCRD"/>
</dbReference>
<accession>A0A1S3FJ36</accession>
<comment type="subcellular location">
    <subcellularLocation>
        <location evidence="1">Cell membrane</location>
        <topology evidence="1">Multi-pass membrane protein</topology>
    </subcellularLocation>
</comment>
<dbReference type="AlphaFoldDB" id="A0A1S3FJ36"/>